<evidence type="ECO:0000256" key="1">
    <source>
        <dbReference type="ARBA" id="ARBA00004123"/>
    </source>
</evidence>
<evidence type="ECO:0000256" key="8">
    <source>
        <dbReference type="PROSITE-ProRule" id="PRU00221"/>
    </source>
</evidence>
<dbReference type="PROSITE" id="PS50294">
    <property type="entry name" value="WD_REPEATS_REGION"/>
    <property type="match status" value="4"/>
</dbReference>
<proteinExistence type="inferred from homology"/>
<dbReference type="SUPFAM" id="SSF160897">
    <property type="entry name" value="Taf5 N-terminal domain-like"/>
    <property type="match status" value="1"/>
</dbReference>
<dbReference type="EMBL" id="VDMD01000023">
    <property type="protein sequence ID" value="TRM60224.1"/>
    <property type="molecule type" value="Genomic_DNA"/>
</dbReference>
<feature type="region of interest" description="Disordered" evidence="9">
    <location>
        <begin position="1"/>
        <end position="23"/>
    </location>
</feature>
<keyword evidence="12" id="KW-1185">Reference proteome</keyword>
<dbReference type="InterPro" id="IPR006594">
    <property type="entry name" value="LisH"/>
</dbReference>
<evidence type="ECO:0000313" key="11">
    <source>
        <dbReference type="EMBL" id="TRM60224.1"/>
    </source>
</evidence>
<dbReference type="InterPro" id="IPR036322">
    <property type="entry name" value="WD40_repeat_dom_sf"/>
</dbReference>
<feature type="repeat" description="WD" evidence="8">
    <location>
        <begin position="674"/>
        <end position="709"/>
    </location>
</feature>
<dbReference type="InterPro" id="IPR019775">
    <property type="entry name" value="WD40_repeat_CS"/>
</dbReference>
<evidence type="ECO:0000259" key="10">
    <source>
        <dbReference type="Pfam" id="PF04494"/>
    </source>
</evidence>
<dbReference type="InterPro" id="IPR037264">
    <property type="entry name" value="TFIID_NTD2_sf"/>
</dbReference>
<feature type="domain" description="TFIID subunit TAF5 NTD2" evidence="10">
    <location>
        <begin position="127"/>
        <end position="240"/>
    </location>
</feature>
<feature type="repeat" description="WD" evidence="8">
    <location>
        <begin position="632"/>
        <end position="673"/>
    </location>
</feature>
<dbReference type="PANTHER" id="PTHR19879:SF1">
    <property type="entry name" value="CANNONBALL-RELATED"/>
    <property type="match status" value="1"/>
</dbReference>
<sequence>MSSPASLDTGGGSPTASSTDGIPPMDRIIIEYLKARGHKQASETLLRELQDGGSSTDKGALPETLSSDDLLKAIAVYAHNPARPNDNVMNSSTTVLQELSRMSNPASIQNLIASLGSVGAEEILSHEPSDKEEGFRELQSWVDGSLDMYRPQFRPILFPIFCHFYLDLIQHGFKDSAQHFFRTYSPSFQQTHHSTLHHFSTLLLPAHVQKDELAQQFRNEKYVIRMSNTAFGLLLGWLTDGVSGEAFGSGAGFNGEKGKRGRSAVMRVVNNHLKFEVTQSNSTAVSWEENTGLLSSMIPQQRGAAVIYNPQSFNASKGTLKLGPAPIPEAQRAEVQRTLQEKAIVDPAAQVDLQFLGQTGAPGLVQPSESDLPPRPPNFKTIDVEREIHRVQDQRRRIRLEPSTLGSLDVHSPQANAVRARVLPSICCYTLHDAPEGAPCATFSQDSTLMAAGFAESYIRLWSLNGEKLRGLRNDIPSHVKDSTSLKRAREKKGSTTRKLIGHSAPVYSVDFDPISGSAAPPKYLLSCSADATTRLWSMDTLTNVMAFRGHENPVWDVKWSPMGVYFATGSRDRTARLWSTDRASCLRIYAGHLSDVDCVQFHPNGLYLATGSSDWTARLWDVQKGSTVRVFIGHQGNLSALALSPDGRYLASAGEDLAINLWDLGSGKRIKKMTGHTSSVYSLAFSGESSLLVSGGADWTVRCWDVKSPGGYAPKMSNGIASVDGGEKKGYADEQSIETTDMLASFPTKRTPITNVQFTPRNLCLVAGNYMSPETR</sequence>
<dbReference type="PROSITE" id="PS00678">
    <property type="entry name" value="WD_REPEATS_1"/>
    <property type="match status" value="2"/>
</dbReference>
<comment type="similarity">
    <text evidence="2">Belongs to the WD repeat TAF5 family.</text>
</comment>
<evidence type="ECO:0000256" key="3">
    <source>
        <dbReference type="ARBA" id="ARBA00022574"/>
    </source>
</evidence>
<dbReference type="InterPro" id="IPR007582">
    <property type="entry name" value="TFIID_NTD2"/>
</dbReference>
<dbReference type="Gene3D" id="1.25.40.500">
    <property type="entry name" value="TFIID subunit TAF5, NTD2 domain"/>
    <property type="match status" value="1"/>
</dbReference>
<dbReference type="CDD" id="cd00200">
    <property type="entry name" value="WD40"/>
    <property type="match status" value="1"/>
</dbReference>
<dbReference type="InterPro" id="IPR001680">
    <property type="entry name" value="WD40_rpt"/>
</dbReference>
<dbReference type="SUPFAM" id="SSF50978">
    <property type="entry name" value="WD40 repeat-like"/>
    <property type="match status" value="1"/>
</dbReference>
<keyword evidence="5" id="KW-0805">Transcription regulation</keyword>
<keyword evidence="3 8" id="KW-0853">WD repeat</keyword>
<dbReference type="PRINTS" id="PR00320">
    <property type="entry name" value="GPROTEINBRPT"/>
</dbReference>
<dbReference type="GO" id="GO:0016251">
    <property type="term" value="F:RNA polymerase II general transcription initiation factor activity"/>
    <property type="evidence" value="ECO:0007669"/>
    <property type="project" value="TreeGrafter"/>
</dbReference>
<keyword evidence="7" id="KW-0539">Nucleus</keyword>
<dbReference type="GO" id="GO:0005669">
    <property type="term" value="C:transcription factor TFIID complex"/>
    <property type="evidence" value="ECO:0007669"/>
    <property type="project" value="TreeGrafter"/>
</dbReference>
<reference evidence="11 12" key="1">
    <citation type="journal article" date="2019" name="New Phytol.">
        <title>Comparative genomics reveals unique wood-decay strategies and fruiting body development in the Schizophyllaceae.</title>
        <authorList>
            <person name="Almasi E."/>
            <person name="Sahu N."/>
            <person name="Krizsan K."/>
            <person name="Balint B."/>
            <person name="Kovacs G.M."/>
            <person name="Kiss B."/>
            <person name="Cseklye J."/>
            <person name="Drula E."/>
            <person name="Henrissat B."/>
            <person name="Nagy I."/>
            <person name="Chovatia M."/>
            <person name="Adam C."/>
            <person name="LaButti K."/>
            <person name="Lipzen A."/>
            <person name="Riley R."/>
            <person name="Grigoriev I.V."/>
            <person name="Nagy L.G."/>
        </authorList>
    </citation>
    <scope>NUCLEOTIDE SEQUENCE [LARGE SCALE GENOMIC DNA]</scope>
    <source>
        <strain evidence="11 12">NL-1724</strain>
    </source>
</reference>
<dbReference type="InterPro" id="IPR015943">
    <property type="entry name" value="WD40/YVTN_repeat-like_dom_sf"/>
</dbReference>
<dbReference type="PROSITE" id="PS50082">
    <property type="entry name" value="WD_REPEATS_2"/>
    <property type="match status" value="5"/>
</dbReference>
<dbReference type="CDD" id="cd08044">
    <property type="entry name" value="TAF5_NTD2"/>
    <property type="match status" value="1"/>
</dbReference>
<keyword evidence="6" id="KW-0804">Transcription</keyword>
<dbReference type="OrthoDB" id="10266330at2759"/>
<organism evidence="11 12">
    <name type="scientific">Schizophyllum amplum</name>
    <dbReference type="NCBI Taxonomy" id="97359"/>
    <lineage>
        <taxon>Eukaryota</taxon>
        <taxon>Fungi</taxon>
        <taxon>Dikarya</taxon>
        <taxon>Basidiomycota</taxon>
        <taxon>Agaricomycotina</taxon>
        <taxon>Agaricomycetes</taxon>
        <taxon>Agaricomycetidae</taxon>
        <taxon>Agaricales</taxon>
        <taxon>Schizophyllaceae</taxon>
        <taxon>Schizophyllum</taxon>
    </lineage>
</organism>
<evidence type="ECO:0000256" key="7">
    <source>
        <dbReference type="ARBA" id="ARBA00023242"/>
    </source>
</evidence>
<gene>
    <name evidence="11" type="ORF">BD626DRAFT_571999</name>
</gene>
<dbReference type="STRING" id="97359.A0A550C5Z4"/>
<dbReference type="AlphaFoldDB" id="A0A550C5Z4"/>
<evidence type="ECO:0000313" key="12">
    <source>
        <dbReference type="Proteomes" id="UP000320762"/>
    </source>
</evidence>
<protein>
    <submittedName>
        <fullName evidence="11">WD40-repeat-containing domain protein</fullName>
    </submittedName>
</protein>
<comment type="caution">
    <text evidence="11">The sequence shown here is derived from an EMBL/GenBank/DDBJ whole genome shotgun (WGS) entry which is preliminary data.</text>
</comment>
<feature type="repeat" description="WD" evidence="8">
    <location>
        <begin position="590"/>
        <end position="631"/>
    </location>
</feature>
<evidence type="ECO:0000256" key="2">
    <source>
        <dbReference type="ARBA" id="ARBA00009435"/>
    </source>
</evidence>
<dbReference type="Pfam" id="PF04494">
    <property type="entry name" value="TFIID_NTD2"/>
    <property type="match status" value="1"/>
</dbReference>
<dbReference type="InterPro" id="IPR020472">
    <property type="entry name" value="WD40_PAC1"/>
</dbReference>
<dbReference type="PANTHER" id="PTHR19879">
    <property type="entry name" value="TRANSCRIPTION INITIATION FACTOR TFIID"/>
    <property type="match status" value="1"/>
</dbReference>
<comment type="subcellular location">
    <subcellularLocation>
        <location evidence="1">Nucleus</location>
    </subcellularLocation>
</comment>
<dbReference type="Proteomes" id="UP000320762">
    <property type="component" value="Unassembled WGS sequence"/>
</dbReference>
<dbReference type="Pfam" id="PF00400">
    <property type="entry name" value="WD40"/>
    <property type="match status" value="5"/>
</dbReference>
<evidence type="ECO:0000256" key="5">
    <source>
        <dbReference type="ARBA" id="ARBA00023015"/>
    </source>
</evidence>
<dbReference type="GO" id="GO:0006367">
    <property type="term" value="P:transcription initiation at RNA polymerase II promoter"/>
    <property type="evidence" value="ECO:0007669"/>
    <property type="project" value="TreeGrafter"/>
</dbReference>
<dbReference type="SMART" id="SM00320">
    <property type="entry name" value="WD40"/>
    <property type="match status" value="6"/>
</dbReference>
<evidence type="ECO:0000256" key="4">
    <source>
        <dbReference type="ARBA" id="ARBA00022737"/>
    </source>
</evidence>
<name>A0A550C5Z4_9AGAR</name>
<evidence type="ECO:0000256" key="6">
    <source>
        <dbReference type="ARBA" id="ARBA00023163"/>
    </source>
</evidence>
<evidence type="ECO:0000256" key="9">
    <source>
        <dbReference type="SAM" id="MobiDB-lite"/>
    </source>
</evidence>
<dbReference type="Gene3D" id="2.130.10.10">
    <property type="entry name" value="YVTN repeat-like/Quinoprotein amine dehydrogenase"/>
    <property type="match status" value="2"/>
</dbReference>
<feature type="repeat" description="WD" evidence="8">
    <location>
        <begin position="500"/>
        <end position="547"/>
    </location>
</feature>
<feature type="repeat" description="WD" evidence="8">
    <location>
        <begin position="548"/>
        <end position="589"/>
    </location>
</feature>
<dbReference type="PROSITE" id="PS50896">
    <property type="entry name" value="LISH"/>
    <property type="match status" value="1"/>
</dbReference>
<accession>A0A550C5Z4</accession>
<keyword evidence="4" id="KW-0677">Repeat</keyword>